<dbReference type="HOGENOM" id="CLU_1536680_0_0_2"/>
<evidence type="ECO:0000256" key="1">
    <source>
        <dbReference type="SAM" id="Phobius"/>
    </source>
</evidence>
<dbReference type="PATRIC" id="fig|1434115.4.peg.1006"/>
<gene>
    <name evidence="2" type="ORF">MSMAP_0816</name>
</gene>
<name>A0A0E3LRX9_METMZ</name>
<dbReference type="Proteomes" id="UP000033116">
    <property type="component" value="Chromosome"/>
</dbReference>
<sequence>MVEDEIQAIQKSVEKDLFEEQNKVLDRFYSLITLTFTAFAFSITALSFFFGRGAPNIQEALRAYHIGFSFLCLFLAFTISITNVLAIFHHRKLVKKDYMIGYREDNELINNNLALYLSIARHKNYYVIAITLIGLGITSFINHFSQHRIVSAILVAGFVVIVLLLIRNSRKYLS</sequence>
<keyword evidence="1" id="KW-1133">Transmembrane helix</keyword>
<feature type="transmembrane region" description="Helical" evidence="1">
    <location>
        <begin position="63"/>
        <end position="88"/>
    </location>
</feature>
<dbReference type="RefSeq" id="WP_011032407.1">
    <property type="nucleotide sequence ID" value="NZ_CP009511.1"/>
</dbReference>
<keyword evidence="1" id="KW-0812">Transmembrane</keyword>
<organism evidence="2 3">
    <name type="scientific">Methanosarcina mazei SarPi</name>
    <dbReference type="NCBI Taxonomy" id="1434115"/>
    <lineage>
        <taxon>Archaea</taxon>
        <taxon>Methanobacteriati</taxon>
        <taxon>Methanobacteriota</taxon>
        <taxon>Stenosarchaea group</taxon>
        <taxon>Methanomicrobia</taxon>
        <taxon>Methanosarcinales</taxon>
        <taxon>Methanosarcinaceae</taxon>
        <taxon>Methanosarcina</taxon>
    </lineage>
</organism>
<accession>A0A0E3LRX9</accession>
<reference evidence="2 3" key="1">
    <citation type="submission" date="2014-07" db="EMBL/GenBank/DDBJ databases">
        <title>Methanogenic archaea and the global carbon cycle.</title>
        <authorList>
            <person name="Henriksen J.R."/>
            <person name="Luke J."/>
            <person name="Reinhart S."/>
            <person name="Benedict M.N."/>
            <person name="Youngblut N.D."/>
            <person name="Metcalf M.E."/>
            <person name="Whitaker R.J."/>
            <person name="Metcalf W.W."/>
        </authorList>
    </citation>
    <scope>NUCLEOTIDE SEQUENCE [LARGE SCALE GENOMIC DNA]</scope>
    <source>
        <strain evidence="2 3">SarPi</strain>
    </source>
</reference>
<evidence type="ECO:0000313" key="2">
    <source>
        <dbReference type="EMBL" id="AKB60801.1"/>
    </source>
</evidence>
<dbReference type="GeneID" id="24850477"/>
<feature type="transmembrane region" description="Helical" evidence="1">
    <location>
        <begin position="149"/>
        <end position="166"/>
    </location>
</feature>
<proteinExistence type="predicted"/>
<feature type="transmembrane region" description="Helical" evidence="1">
    <location>
        <begin position="28"/>
        <end position="51"/>
    </location>
</feature>
<dbReference type="AlphaFoldDB" id="A0A0E3LRX9"/>
<protein>
    <submittedName>
        <fullName evidence="2">Uncharacterized protein</fullName>
    </submittedName>
</protein>
<dbReference type="EMBL" id="CP009511">
    <property type="protein sequence ID" value="AKB60801.1"/>
    <property type="molecule type" value="Genomic_DNA"/>
</dbReference>
<keyword evidence="1" id="KW-0472">Membrane</keyword>
<feature type="transmembrane region" description="Helical" evidence="1">
    <location>
        <begin position="125"/>
        <end position="143"/>
    </location>
</feature>
<evidence type="ECO:0000313" key="3">
    <source>
        <dbReference type="Proteomes" id="UP000033116"/>
    </source>
</evidence>